<evidence type="ECO:0000259" key="4">
    <source>
        <dbReference type="PROSITE" id="PS50949"/>
    </source>
</evidence>
<dbReference type="PROSITE" id="PS50949">
    <property type="entry name" value="HTH_GNTR"/>
    <property type="match status" value="1"/>
</dbReference>
<dbReference type="SMART" id="SM00895">
    <property type="entry name" value="FCD"/>
    <property type="match status" value="1"/>
</dbReference>
<dbReference type="PANTHER" id="PTHR43537">
    <property type="entry name" value="TRANSCRIPTIONAL REGULATOR, GNTR FAMILY"/>
    <property type="match status" value="1"/>
</dbReference>
<reference evidence="5 6" key="1">
    <citation type="submission" date="2019-07" db="EMBL/GenBank/DDBJ databases">
        <title>Whole genome shotgun sequence of Sporosarcina luteola NBRC 105378.</title>
        <authorList>
            <person name="Hosoyama A."/>
            <person name="Uohara A."/>
            <person name="Ohji S."/>
            <person name="Ichikawa N."/>
        </authorList>
    </citation>
    <scope>NUCLEOTIDE SEQUENCE [LARGE SCALE GENOMIC DNA]</scope>
    <source>
        <strain evidence="5 6">NBRC 105378</strain>
    </source>
</reference>
<dbReference type="InterPro" id="IPR008920">
    <property type="entry name" value="TF_FadR/GntR_C"/>
</dbReference>
<keyword evidence="2" id="KW-0238">DNA-binding</keyword>
<dbReference type="InterPro" id="IPR036390">
    <property type="entry name" value="WH_DNA-bd_sf"/>
</dbReference>
<accession>A0A511Z387</accession>
<organism evidence="5 6">
    <name type="scientific">Sporosarcina luteola</name>
    <dbReference type="NCBI Taxonomy" id="582850"/>
    <lineage>
        <taxon>Bacteria</taxon>
        <taxon>Bacillati</taxon>
        <taxon>Bacillota</taxon>
        <taxon>Bacilli</taxon>
        <taxon>Bacillales</taxon>
        <taxon>Caryophanaceae</taxon>
        <taxon>Sporosarcina</taxon>
    </lineage>
</organism>
<dbReference type="AlphaFoldDB" id="A0A511Z387"/>
<dbReference type="Proteomes" id="UP000321901">
    <property type="component" value="Unassembled WGS sequence"/>
</dbReference>
<evidence type="ECO:0000313" key="5">
    <source>
        <dbReference type="EMBL" id="GEN81877.1"/>
    </source>
</evidence>
<dbReference type="Gene3D" id="1.20.120.530">
    <property type="entry name" value="GntR ligand-binding domain-like"/>
    <property type="match status" value="1"/>
</dbReference>
<dbReference type="SMART" id="SM00345">
    <property type="entry name" value="HTH_GNTR"/>
    <property type="match status" value="1"/>
</dbReference>
<dbReference type="PANTHER" id="PTHR43537:SF52">
    <property type="entry name" value="FATTY ACID METABOLISM REGULATOR PROTEIN"/>
    <property type="match status" value="1"/>
</dbReference>
<dbReference type="Pfam" id="PF00392">
    <property type="entry name" value="GntR"/>
    <property type="match status" value="1"/>
</dbReference>
<evidence type="ECO:0000256" key="3">
    <source>
        <dbReference type="ARBA" id="ARBA00023163"/>
    </source>
</evidence>
<dbReference type="InterPro" id="IPR000524">
    <property type="entry name" value="Tscrpt_reg_HTH_GntR"/>
</dbReference>
<dbReference type="RefSeq" id="WP_170232542.1">
    <property type="nucleotide sequence ID" value="NZ_BJYL01000003.1"/>
</dbReference>
<sequence length="218" mass="25717">MDKRRSTSDFVYDEMKNKIVQLEYEPNERLVEDVLASAFEVSRTPLRQAIARLEIEKLVIRKRNGRIYVASLSIEEAIEIYKVREVLEGLVAKEATLNMTPDILAKLEDTLSLIDRAYEEDRNADAIKYGFEFHHLLYKPSNNPTAVHFLNQIKNRIERYRQIGESKQFRYLHHLPNKEHYELFNLIKEGDENKVEAEMRVHIRRSLETTIDSLKDLV</sequence>
<keyword evidence="1" id="KW-0805">Transcription regulation</keyword>
<dbReference type="SUPFAM" id="SSF46785">
    <property type="entry name" value="Winged helix' DNA-binding domain"/>
    <property type="match status" value="1"/>
</dbReference>
<dbReference type="EMBL" id="BJYL01000003">
    <property type="protein sequence ID" value="GEN81877.1"/>
    <property type="molecule type" value="Genomic_DNA"/>
</dbReference>
<dbReference type="InterPro" id="IPR036388">
    <property type="entry name" value="WH-like_DNA-bd_sf"/>
</dbReference>
<feature type="domain" description="HTH gntR-type" evidence="4">
    <location>
        <begin position="5"/>
        <end position="72"/>
    </location>
</feature>
<comment type="caution">
    <text evidence="5">The sequence shown here is derived from an EMBL/GenBank/DDBJ whole genome shotgun (WGS) entry which is preliminary data.</text>
</comment>
<protein>
    <submittedName>
        <fullName evidence="5">GntR family transcriptional regulator</fullName>
    </submittedName>
</protein>
<proteinExistence type="predicted"/>
<dbReference type="GO" id="GO:0003700">
    <property type="term" value="F:DNA-binding transcription factor activity"/>
    <property type="evidence" value="ECO:0007669"/>
    <property type="project" value="InterPro"/>
</dbReference>
<dbReference type="GO" id="GO:0003677">
    <property type="term" value="F:DNA binding"/>
    <property type="evidence" value="ECO:0007669"/>
    <property type="project" value="UniProtKB-KW"/>
</dbReference>
<name>A0A511Z387_9BACL</name>
<gene>
    <name evidence="5" type="ORF">SLU01_01890</name>
</gene>
<evidence type="ECO:0000256" key="1">
    <source>
        <dbReference type="ARBA" id="ARBA00023015"/>
    </source>
</evidence>
<dbReference type="Gene3D" id="1.10.10.10">
    <property type="entry name" value="Winged helix-like DNA-binding domain superfamily/Winged helix DNA-binding domain"/>
    <property type="match status" value="1"/>
</dbReference>
<dbReference type="CDD" id="cd07377">
    <property type="entry name" value="WHTH_GntR"/>
    <property type="match status" value="1"/>
</dbReference>
<dbReference type="Pfam" id="PF07729">
    <property type="entry name" value="FCD"/>
    <property type="match status" value="1"/>
</dbReference>
<keyword evidence="3" id="KW-0804">Transcription</keyword>
<dbReference type="SUPFAM" id="SSF48008">
    <property type="entry name" value="GntR ligand-binding domain-like"/>
    <property type="match status" value="1"/>
</dbReference>
<evidence type="ECO:0000256" key="2">
    <source>
        <dbReference type="ARBA" id="ARBA00023125"/>
    </source>
</evidence>
<dbReference type="InterPro" id="IPR011711">
    <property type="entry name" value="GntR_C"/>
</dbReference>
<evidence type="ECO:0000313" key="6">
    <source>
        <dbReference type="Proteomes" id="UP000321901"/>
    </source>
</evidence>
<keyword evidence="6" id="KW-1185">Reference proteome</keyword>